<dbReference type="Proteomes" id="UP000177905">
    <property type="component" value="Unassembled WGS sequence"/>
</dbReference>
<evidence type="ECO:0000256" key="2">
    <source>
        <dbReference type="ARBA" id="ARBA00013855"/>
    </source>
</evidence>
<evidence type="ECO:0000313" key="6">
    <source>
        <dbReference type="EMBL" id="OGC15646.1"/>
    </source>
</evidence>
<accession>A0A1F4S5D0</accession>
<evidence type="ECO:0000256" key="4">
    <source>
        <dbReference type="ARBA" id="ARBA00032089"/>
    </source>
</evidence>
<dbReference type="GO" id="GO:0005886">
    <property type="term" value="C:plasma membrane"/>
    <property type="evidence" value="ECO:0007669"/>
    <property type="project" value="TreeGrafter"/>
</dbReference>
<sequence length="239" mass="26582">MQFVQLTIRWVFYPVQFVFNSIVDVIPRSFIFLATAYKFENISREMTLEKKELKAELLVLEGIKNENAELKKALNFSHNSAYNFKLIPAFVYERASESWNNIIVINVGIKNGVRIGNTVIAEEGLVGRVVAVDDFSSKVMLITSLRSSVSVIMVNKKTFGIARGGFGADKLIIDYVSEGADVSLGEKIMVSPASNVFIPGVPLAYVSKVENSVNNIFQFIEAKPIVNFSGLRVVFVCKP</sequence>
<dbReference type="GO" id="GO:0008360">
    <property type="term" value="P:regulation of cell shape"/>
    <property type="evidence" value="ECO:0007669"/>
    <property type="project" value="UniProtKB-KW"/>
</dbReference>
<dbReference type="EMBL" id="MEUA01000018">
    <property type="protein sequence ID" value="OGC15646.1"/>
    <property type="molecule type" value="Genomic_DNA"/>
</dbReference>
<dbReference type="InterPro" id="IPR042175">
    <property type="entry name" value="Cell/Rod_MreC_2"/>
</dbReference>
<dbReference type="PANTHER" id="PTHR34138:SF1">
    <property type="entry name" value="CELL SHAPE-DETERMINING PROTEIN MREC"/>
    <property type="match status" value="1"/>
</dbReference>
<keyword evidence="3" id="KW-0133">Cell shape</keyword>
<dbReference type="NCBIfam" id="TIGR00219">
    <property type="entry name" value="mreC"/>
    <property type="match status" value="1"/>
</dbReference>
<feature type="domain" description="Rod shape-determining protein MreC beta-barrel core" evidence="5">
    <location>
        <begin position="91"/>
        <end position="237"/>
    </location>
</feature>
<organism evidence="6 7">
    <name type="scientific">candidate division WOR-1 bacterium RIFOXYB2_FULL_36_35</name>
    <dbReference type="NCBI Taxonomy" id="1802578"/>
    <lineage>
        <taxon>Bacteria</taxon>
        <taxon>Bacillati</taxon>
        <taxon>Saganbacteria</taxon>
    </lineage>
</organism>
<gene>
    <name evidence="6" type="ORF">A2290_06190</name>
</gene>
<dbReference type="Gene3D" id="2.40.10.350">
    <property type="entry name" value="Rod shape-determining protein MreC, domain 2"/>
    <property type="match status" value="1"/>
</dbReference>
<reference evidence="6 7" key="1">
    <citation type="journal article" date="2016" name="Nat. Commun.">
        <title>Thousands of microbial genomes shed light on interconnected biogeochemical processes in an aquifer system.</title>
        <authorList>
            <person name="Anantharaman K."/>
            <person name="Brown C.T."/>
            <person name="Hug L.A."/>
            <person name="Sharon I."/>
            <person name="Castelle C.J."/>
            <person name="Probst A.J."/>
            <person name="Thomas B.C."/>
            <person name="Singh A."/>
            <person name="Wilkins M.J."/>
            <person name="Karaoz U."/>
            <person name="Brodie E.L."/>
            <person name="Williams K.H."/>
            <person name="Hubbard S.S."/>
            <person name="Banfield J.F."/>
        </authorList>
    </citation>
    <scope>NUCLEOTIDE SEQUENCE [LARGE SCALE GENOMIC DNA]</scope>
</reference>
<dbReference type="InterPro" id="IPR055342">
    <property type="entry name" value="MreC_beta-barrel_core"/>
</dbReference>
<evidence type="ECO:0000313" key="7">
    <source>
        <dbReference type="Proteomes" id="UP000177905"/>
    </source>
</evidence>
<protein>
    <recommendedName>
        <fullName evidence="2">Cell shape-determining protein MreC</fullName>
    </recommendedName>
    <alternativeName>
        <fullName evidence="4">Cell shape protein MreC</fullName>
    </alternativeName>
</protein>
<dbReference type="Gene3D" id="2.40.10.340">
    <property type="entry name" value="Rod shape-determining protein MreC, domain 1"/>
    <property type="match status" value="1"/>
</dbReference>
<dbReference type="InterPro" id="IPR042177">
    <property type="entry name" value="Cell/Rod_1"/>
</dbReference>
<evidence type="ECO:0000256" key="3">
    <source>
        <dbReference type="ARBA" id="ARBA00022960"/>
    </source>
</evidence>
<proteinExistence type="inferred from homology"/>
<dbReference type="AlphaFoldDB" id="A0A1F4S5D0"/>
<dbReference type="PIRSF" id="PIRSF038471">
    <property type="entry name" value="MreC"/>
    <property type="match status" value="1"/>
</dbReference>
<dbReference type="Pfam" id="PF04085">
    <property type="entry name" value="MreC"/>
    <property type="match status" value="1"/>
</dbReference>
<name>A0A1F4S5D0_UNCSA</name>
<evidence type="ECO:0000259" key="5">
    <source>
        <dbReference type="Pfam" id="PF04085"/>
    </source>
</evidence>
<comment type="caution">
    <text evidence="6">The sequence shown here is derived from an EMBL/GenBank/DDBJ whole genome shotgun (WGS) entry which is preliminary data.</text>
</comment>
<dbReference type="InterPro" id="IPR007221">
    <property type="entry name" value="MreC"/>
</dbReference>
<dbReference type="PANTHER" id="PTHR34138">
    <property type="entry name" value="CELL SHAPE-DETERMINING PROTEIN MREC"/>
    <property type="match status" value="1"/>
</dbReference>
<evidence type="ECO:0000256" key="1">
    <source>
        <dbReference type="ARBA" id="ARBA00009369"/>
    </source>
</evidence>
<comment type="similarity">
    <text evidence="1">Belongs to the MreC family.</text>
</comment>